<dbReference type="Pfam" id="PF00730">
    <property type="entry name" value="HhH-GPD"/>
    <property type="match status" value="1"/>
</dbReference>
<dbReference type="RefSeq" id="WP_045055468.1">
    <property type="nucleotide sequence ID" value="NZ_CAWMDP010000060.1"/>
</dbReference>
<evidence type="ECO:0000256" key="5">
    <source>
        <dbReference type="ARBA" id="ARBA00023204"/>
    </source>
</evidence>
<dbReference type="CDD" id="cd00056">
    <property type="entry name" value="ENDO3c"/>
    <property type="match status" value="1"/>
</dbReference>
<sequence length="204" mass="23318">MQYEEAVKFLQQSDPILGQVIDQIGRCRLDEVIQQGDLFAALSRAIIHQQISTKAAGAIYRRFLLLYPHQPSPTALDILDTPDELLLKAGLSRPKVTYLKDLAQKVIDGLPTLLELETMDDEAIVQTLTQVKGIGRWTVQMLLIFRLQRQDVLPVDDLGVRAAIRKIYSLPELPNRQTIVNLGQNWQPYRSIASWYLWRSLELK</sequence>
<comment type="catalytic activity">
    <reaction evidence="1">
        <text>Hydrolysis of alkylated DNA, releasing 3-methyladenine, 3-methylguanine, 7-methylguanine and 7-methyladenine.</text>
        <dbReference type="EC" id="3.2.2.21"/>
    </reaction>
</comment>
<evidence type="ECO:0000256" key="3">
    <source>
        <dbReference type="ARBA" id="ARBA00012000"/>
    </source>
</evidence>
<comment type="similarity">
    <text evidence="2">Belongs to the alkylbase DNA glycosidase AlkA family.</text>
</comment>
<dbReference type="Proteomes" id="UP000032452">
    <property type="component" value="Unassembled WGS sequence"/>
</dbReference>
<dbReference type="EMBL" id="JYON01000015">
    <property type="protein sequence ID" value="KJH71003.1"/>
    <property type="molecule type" value="Genomic_DNA"/>
</dbReference>
<name>A0A0D8ZQB0_9CYAN</name>
<gene>
    <name evidence="7" type="ORF">UH38_14480</name>
</gene>
<evidence type="ECO:0000256" key="1">
    <source>
        <dbReference type="ARBA" id="ARBA00000086"/>
    </source>
</evidence>
<dbReference type="InterPro" id="IPR003265">
    <property type="entry name" value="HhH-GPD_domain"/>
</dbReference>
<evidence type="ECO:0000259" key="6">
    <source>
        <dbReference type="SMART" id="SM00478"/>
    </source>
</evidence>
<dbReference type="GO" id="GO:0006307">
    <property type="term" value="P:DNA alkylation repair"/>
    <property type="evidence" value="ECO:0007669"/>
    <property type="project" value="TreeGrafter"/>
</dbReference>
<feature type="domain" description="HhH-GPD" evidence="6">
    <location>
        <begin position="47"/>
        <end position="202"/>
    </location>
</feature>
<dbReference type="InterPro" id="IPR051912">
    <property type="entry name" value="Alkylbase_DNA_Glycosylase/TA"/>
</dbReference>
<dbReference type="PANTHER" id="PTHR43003">
    <property type="entry name" value="DNA-3-METHYLADENINE GLYCOSYLASE"/>
    <property type="match status" value="1"/>
</dbReference>
<dbReference type="Gene3D" id="1.10.340.30">
    <property type="entry name" value="Hypothetical protein, domain 2"/>
    <property type="match status" value="1"/>
</dbReference>
<keyword evidence="5" id="KW-0234">DNA repair</keyword>
<dbReference type="GO" id="GO:0032993">
    <property type="term" value="C:protein-DNA complex"/>
    <property type="evidence" value="ECO:0007669"/>
    <property type="project" value="TreeGrafter"/>
</dbReference>
<dbReference type="GO" id="GO:0008725">
    <property type="term" value="F:DNA-3-methyladenine glycosylase activity"/>
    <property type="evidence" value="ECO:0007669"/>
    <property type="project" value="TreeGrafter"/>
</dbReference>
<dbReference type="PATRIC" id="fig|1618023.3.peg.5288"/>
<evidence type="ECO:0000256" key="4">
    <source>
        <dbReference type="ARBA" id="ARBA00022763"/>
    </source>
</evidence>
<evidence type="ECO:0000313" key="8">
    <source>
        <dbReference type="Proteomes" id="UP000032452"/>
    </source>
</evidence>
<dbReference type="FunFam" id="1.10.340.30:FF:000004">
    <property type="entry name" value="DNA-3-methyladenine glycosylase II"/>
    <property type="match status" value="1"/>
</dbReference>
<dbReference type="OrthoDB" id="9785929at2"/>
<dbReference type="GO" id="GO:0032131">
    <property type="term" value="F:alkylated DNA binding"/>
    <property type="evidence" value="ECO:0007669"/>
    <property type="project" value="TreeGrafter"/>
</dbReference>
<keyword evidence="8" id="KW-1185">Reference proteome</keyword>
<dbReference type="SUPFAM" id="SSF48150">
    <property type="entry name" value="DNA-glycosylase"/>
    <property type="match status" value="1"/>
</dbReference>
<proteinExistence type="inferred from homology"/>
<dbReference type="InterPro" id="IPR011257">
    <property type="entry name" value="DNA_glycosylase"/>
</dbReference>
<dbReference type="EC" id="3.2.2.21" evidence="3"/>
<reference evidence="7 8" key="1">
    <citation type="submission" date="2015-02" db="EMBL/GenBank/DDBJ databases">
        <title>Draft genome of a novel marine cyanobacterium (Chroococcales) isolated from South Atlantic Ocean.</title>
        <authorList>
            <person name="Rigonato J."/>
            <person name="Alvarenga D.O."/>
            <person name="Branco L.H."/>
            <person name="Varani A.M."/>
            <person name="Brandini F.P."/>
            <person name="Fiore M.F."/>
        </authorList>
    </citation>
    <scope>NUCLEOTIDE SEQUENCE [LARGE SCALE GENOMIC DNA]</scope>
    <source>
        <strain evidence="7 8">CENA595</strain>
    </source>
</reference>
<dbReference type="SMART" id="SM00478">
    <property type="entry name" value="ENDO3c"/>
    <property type="match status" value="1"/>
</dbReference>
<dbReference type="GO" id="GO:0006285">
    <property type="term" value="P:base-excision repair, AP site formation"/>
    <property type="evidence" value="ECO:0007669"/>
    <property type="project" value="TreeGrafter"/>
</dbReference>
<protein>
    <recommendedName>
        <fullName evidence="3">DNA-3-methyladenine glycosylase II</fullName>
        <ecNumber evidence="3">3.2.2.21</ecNumber>
    </recommendedName>
</protein>
<dbReference type="STRING" id="1618023.UH38_14480"/>
<dbReference type="Gene3D" id="1.10.1670.40">
    <property type="match status" value="1"/>
</dbReference>
<organism evidence="7 8">
    <name type="scientific">Aliterella atlantica CENA595</name>
    <dbReference type="NCBI Taxonomy" id="1618023"/>
    <lineage>
        <taxon>Bacteria</taxon>
        <taxon>Bacillati</taxon>
        <taxon>Cyanobacteriota</taxon>
        <taxon>Cyanophyceae</taxon>
        <taxon>Chroococcidiopsidales</taxon>
        <taxon>Aliterellaceae</taxon>
        <taxon>Aliterella</taxon>
    </lineage>
</organism>
<evidence type="ECO:0000256" key="2">
    <source>
        <dbReference type="ARBA" id="ARBA00010817"/>
    </source>
</evidence>
<dbReference type="AlphaFoldDB" id="A0A0D8ZQB0"/>
<keyword evidence="4" id="KW-0227">DNA damage</keyword>
<comment type="caution">
    <text evidence="7">The sequence shown here is derived from an EMBL/GenBank/DDBJ whole genome shotgun (WGS) entry which is preliminary data.</text>
</comment>
<accession>A0A0D8ZQB0</accession>
<dbReference type="GO" id="GO:0043916">
    <property type="term" value="F:DNA-7-methylguanine glycosylase activity"/>
    <property type="evidence" value="ECO:0007669"/>
    <property type="project" value="TreeGrafter"/>
</dbReference>
<evidence type="ECO:0000313" key="7">
    <source>
        <dbReference type="EMBL" id="KJH71003.1"/>
    </source>
</evidence>
<dbReference type="PANTHER" id="PTHR43003:SF5">
    <property type="entry name" value="DNA-3-METHYLADENINE GLYCOSYLASE"/>
    <property type="match status" value="1"/>
</dbReference>
<dbReference type="GO" id="GO:0005737">
    <property type="term" value="C:cytoplasm"/>
    <property type="evidence" value="ECO:0007669"/>
    <property type="project" value="TreeGrafter"/>
</dbReference>